<evidence type="ECO:0000256" key="2">
    <source>
        <dbReference type="PROSITE-ProRule" id="PRU00339"/>
    </source>
</evidence>
<evidence type="ECO:0000313" key="4">
    <source>
        <dbReference type="Proteomes" id="UP001524587"/>
    </source>
</evidence>
<dbReference type="RefSeq" id="WP_422864974.1">
    <property type="nucleotide sequence ID" value="NZ_JAMSKV010000013.1"/>
</dbReference>
<comment type="caution">
    <text evidence="3">The sequence shown here is derived from an EMBL/GenBank/DDBJ whole genome shotgun (WGS) entry which is preliminary data.</text>
</comment>
<dbReference type="Pfam" id="PF13428">
    <property type="entry name" value="TPR_14"/>
    <property type="match status" value="1"/>
</dbReference>
<dbReference type="SUPFAM" id="SSF52540">
    <property type="entry name" value="P-loop containing nucleoside triphosphate hydrolases"/>
    <property type="match status" value="1"/>
</dbReference>
<dbReference type="EMBL" id="JAMSKV010000013">
    <property type="protein sequence ID" value="MCQ8279485.1"/>
    <property type="molecule type" value="Genomic_DNA"/>
</dbReference>
<evidence type="ECO:0000313" key="3">
    <source>
        <dbReference type="EMBL" id="MCQ8279485.1"/>
    </source>
</evidence>
<dbReference type="Gene3D" id="3.40.50.300">
    <property type="entry name" value="P-loop containing nucleotide triphosphate hydrolases"/>
    <property type="match status" value="1"/>
</dbReference>
<dbReference type="InterPro" id="IPR026634">
    <property type="entry name" value="TPST-like"/>
</dbReference>
<dbReference type="SMART" id="SM00028">
    <property type="entry name" value="TPR"/>
    <property type="match status" value="4"/>
</dbReference>
<feature type="repeat" description="TPR" evidence="2">
    <location>
        <begin position="161"/>
        <end position="194"/>
    </location>
</feature>
<dbReference type="Pfam" id="PF13469">
    <property type="entry name" value="Sulfotransfer_3"/>
    <property type="match status" value="1"/>
</dbReference>
<dbReference type="PANTHER" id="PTHR12788:SF10">
    <property type="entry name" value="PROTEIN-TYROSINE SULFOTRANSFERASE"/>
    <property type="match status" value="1"/>
</dbReference>
<dbReference type="Proteomes" id="UP001524587">
    <property type="component" value="Unassembled WGS sequence"/>
</dbReference>
<name>A0ABT1W9C4_9PROT</name>
<reference evidence="3 4" key="1">
    <citation type="submission" date="2022-06" db="EMBL/GenBank/DDBJ databases">
        <title>Endosaccharibacter gen. nov., sp. nov., endophytic bacteria isolated from sugarcane.</title>
        <authorList>
            <person name="Pitiwittayakul N."/>
            <person name="Yukphan P."/>
            <person name="Charoenyingcharoen P."/>
            <person name="Tanasupawat S."/>
        </authorList>
    </citation>
    <scope>NUCLEOTIDE SEQUENCE [LARGE SCALE GENOMIC DNA]</scope>
    <source>
        <strain evidence="3 4">KSS8</strain>
    </source>
</reference>
<organism evidence="3 4">
    <name type="scientific">Endosaccharibacter trunci</name>
    <dbReference type="NCBI Taxonomy" id="2812733"/>
    <lineage>
        <taxon>Bacteria</taxon>
        <taxon>Pseudomonadati</taxon>
        <taxon>Pseudomonadota</taxon>
        <taxon>Alphaproteobacteria</taxon>
        <taxon>Acetobacterales</taxon>
        <taxon>Acetobacteraceae</taxon>
        <taxon>Endosaccharibacter</taxon>
    </lineage>
</organism>
<dbReference type="Pfam" id="PF13432">
    <property type="entry name" value="TPR_16"/>
    <property type="match status" value="2"/>
</dbReference>
<protein>
    <submittedName>
        <fullName evidence="3">Sulfotransferase</fullName>
    </submittedName>
</protein>
<dbReference type="Gene3D" id="1.25.40.10">
    <property type="entry name" value="Tetratricopeptide repeat domain"/>
    <property type="match status" value="2"/>
</dbReference>
<dbReference type="InterPro" id="IPR027417">
    <property type="entry name" value="P-loop_NTPase"/>
</dbReference>
<accession>A0ABT1W9C4</accession>
<evidence type="ECO:0000256" key="1">
    <source>
        <dbReference type="ARBA" id="ARBA00022679"/>
    </source>
</evidence>
<keyword evidence="1" id="KW-0808">Transferase</keyword>
<dbReference type="PANTHER" id="PTHR12788">
    <property type="entry name" value="PROTEIN-TYROSINE SULFOTRANSFERASE 2"/>
    <property type="match status" value="1"/>
</dbReference>
<sequence length="633" mass="68378">MPPEPLQRQKDDALAAFEAGDYGRAAPALAALLHQFPSDAVLQRCCGMALVRVGQAERGLRHLRRAVQLAPADPVAALWHGIGLQSAGRNDAAAEALLAAARLRPDDAAPLVHRARALLAANRPEEALASARSAVALAPALPDAIHVLRHAELASLAEPDAAAWRALGLACLMLDRIPDARDALEQAASLSPNDPEVIGLLARVLHVSGEPVTALAMLQDARTGGPDLDAVRAACLLMNNRPDEALAALGEATDPYARAIRIAALISAKRLDEARTLLGREAGDAGAAEILFVRSGFRLAALDGRNEALPSLANWLGTLAMQRGRFWIEDRLDALFLLGEWHHAQKRPDAAFAHWQAGHALLAAAQPFSRETHRALLDGIMRIPNGAGSGITDQTPVFIVGLPRTGTTLLEHILAAHRDVHGAGERLAVRETLLALTGENAIDTALQKAAALDRDTLGAAAERYLAELKTLAPDRRYVLDKMPDNLLLLPFIAQLLPGARVIFCERDARDVGLSIFRQRFLGHHPYAHHPADLGWYIARQNTLARHWQTTLPLPMLCVNHGDWIEDFSGTLARVLGFLDLPHDPACEAFHRQDRVAETASRDQVRRPINADGVGLWKDYATPLAPLLRELDAG</sequence>
<keyword evidence="2" id="KW-0802">TPR repeat</keyword>
<dbReference type="PROSITE" id="PS50005">
    <property type="entry name" value="TPR"/>
    <property type="match status" value="1"/>
</dbReference>
<proteinExistence type="predicted"/>
<gene>
    <name evidence="3" type="ORF">NFI95_13650</name>
</gene>
<dbReference type="SUPFAM" id="SSF48452">
    <property type="entry name" value="TPR-like"/>
    <property type="match status" value="2"/>
</dbReference>
<keyword evidence="4" id="KW-1185">Reference proteome</keyword>
<dbReference type="InterPro" id="IPR011990">
    <property type="entry name" value="TPR-like_helical_dom_sf"/>
</dbReference>
<dbReference type="InterPro" id="IPR019734">
    <property type="entry name" value="TPR_rpt"/>
</dbReference>